<reference evidence="2 3" key="1">
    <citation type="submission" date="2021-01" db="EMBL/GenBank/DDBJ databases">
        <title>Genomics of switchgrass bacterial isolates.</title>
        <authorList>
            <person name="Shade A."/>
        </authorList>
    </citation>
    <scope>NUCLEOTIDE SEQUENCE [LARGE SCALE GENOMIC DNA]</scope>
    <source>
        <strain evidence="2 3">PvP111</strain>
    </source>
</reference>
<dbReference type="Gene3D" id="3.40.50.1820">
    <property type="entry name" value="alpha/beta hydrolase"/>
    <property type="match status" value="1"/>
</dbReference>
<organism evidence="2 3">
    <name type="scientific">Rhodococcoides corynebacterioides</name>
    <dbReference type="NCBI Taxonomy" id="53972"/>
    <lineage>
        <taxon>Bacteria</taxon>
        <taxon>Bacillati</taxon>
        <taxon>Actinomycetota</taxon>
        <taxon>Actinomycetes</taxon>
        <taxon>Mycobacteriales</taxon>
        <taxon>Nocardiaceae</taxon>
        <taxon>Rhodococcoides</taxon>
    </lineage>
</organism>
<dbReference type="PANTHER" id="PTHR33428:SF14">
    <property type="entry name" value="CARBOXYLESTERASE TYPE B DOMAIN-CONTAINING PROTEIN"/>
    <property type="match status" value="1"/>
</dbReference>
<gene>
    <name evidence="2" type="ORF">JOE42_000837</name>
</gene>
<dbReference type="RefSeq" id="WP_027503804.1">
    <property type="nucleotide sequence ID" value="NZ_JAFBBK010000001.1"/>
</dbReference>
<sequence length="288" mass="29470">MPKTQKLVADLTKRGPHRVLRGDLALAGLPGVIYTPSEGTGLPAIAFAHGWMTGASHYDSTLRHLASWGIVVVAPNTQRGPVPSHSALAQDLLVALDVCTGIRLGTGDISVHPAKLGLVGHSMGAGAAVIAAAQRSDVAALGALYPAPTSPRALSPGIADAVTAPALVLGSPSELNSLTAEPVALADALGGPTLLRVIDKSEGDGMVEGRKLLSFLGVGNAQPKTRRSVQALLTGFLLHRLAGDDTYSDFSDPDAVVKGTEVVDPNAPTADAPKKVSAIRQLSHLAGR</sequence>
<dbReference type="InterPro" id="IPR041127">
    <property type="entry name" value="PET_hydrolase/cutinase-like"/>
</dbReference>
<keyword evidence="2" id="KW-0378">Hydrolase</keyword>
<protein>
    <submittedName>
        <fullName evidence="2">Dienelactone hydrolase</fullName>
    </submittedName>
</protein>
<name>A0ABS2KQ61_9NOCA</name>
<evidence type="ECO:0000313" key="3">
    <source>
        <dbReference type="Proteomes" id="UP000703038"/>
    </source>
</evidence>
<comment type="caution">
    <text evidence="2">The sequence shown here is derived from an EMBL/GenBank/DDBJ whole genome shotgun (WGS) entry which is preliminary data.</text>
</comment>
<dbReference type="Pfam" id="PF12740">
    <property type="entry name" value="PETase"/>
    <property type="match status" value="1"/>
</dbReference>
<dbReference type="EMBL" id="JAFBBK010000001">
    <property type="protein sequence ID" value="MBM7414104.1"/>
    <property type="molecule type" value="Genomic_DNA"/>
</dbReference>
<dbReference type="SUPFAM" id="SSF53474">
    <property type="entry name" value="alpha/beta-Hydrolases"/>
    <property type="match status" value="1"/>
</dbReference>
<proteinExistence type="predicted"/>
<evidence type="ECO:0000313" key="2">
    <source>
        <dbReference type="EMBL" id="MBM7414104.1"/>
    </source>
</evidence>
<keyword evidence="3" id="KW-1185">Reference proteome</keyword>
<accession>A0ABS2KQ61</accession>
<dbReference type="GO" id="GO:0016787">
    <property type="term" value="F:hydrolase activity"/>
    <property type="evidence" value="ECO:0007669"/>
    <property type="project" value="UniProtKB-KW"/>
</dbReference>
<feature type="domain" description="PET hydrolase/cutinase-like" evidence="1">
    <location>
        <begin position="14"/>
        <end position="173"/>
    </location>
</feature>
<evidence type="ECO:0000259" key="1">
    <source>
        <dbReference type="Pfam" id="PF12740"/>
    </source>
</evidence>
<dbReference type="InterPro" id="IPR029058">
    <property type="entry name" value="AB_hydrolase_fold"/>
</dbReference>
<dbReference type="PANTHER" id="PTHR33428">
    <property type="entry name" value="CHLOROPHYLLASE-2, CHLOROPLASTIC"/>
    <property type="match status" value="1"/>
</dbReference>
<dbReference type="Proteomes" id="UP000703038">
    <property type="component" value="Unassembled WGS sequence"/>
</dbReference>